<name>A0ABR3CK73_9PEZI</name>
<proteinExistence type="predicted"/>
<reference evidence="3 4" key="1">
    <citation type="submission" date="2024-02" db="EMBL/GenBank/DDBJ databases">
        <title>De novo assembly and annotation of 12 fungi associated with fruit tree decline syndrome in Ontario, Canada.</title>
        <authorList>
            <person name="Sulman M."/>
            <person name="Ellouze W."/>
            <person name="Ilyukhin E."/>
        </authorList>
    </citation>
    <scope>NUCLEOTIDE SEQUENCE [LARGE SCALE GENOMIC DNA]</scope>
    <source>
        <strain evidence="3 4">FDS-637</strain>
    </source>
</reference>
<comment type="caution">
    <text evidence="3">The sequence shown here is derived from an EMBL/GenBank/DDBJ whole genome shotgun (WGS) entry which is preliminary data.</text>
</comment>
<evidence type="ECO:0000313" key="4">
    <source>
        <dbReference type="Proteomes" id="UP001430584"/>
    </source>
</evidence>
<keyword evidence="1" id="KW-0175">Coiled coil</keyword>
<feature type="compositionally biased region" description="Low complexity" evidence="2">
    <location>
        <begin position="24"/>
        <end position="35"/>
    </location>
</feature>
<dbReference type="GeneID" id="92008802"/>
<dbReference type="InterPro" id="IPR021719">
    <property type="entry name" value="Prot_inh_I78"/>
</dbReference>
<organism evidence="3 4">
    <name type="scientific">Diplodia seriata</name>
    <dbReference type="NCBI Taxonomy" id="420778"/>
    <lineage>
        <taxon>Eukaryota</taxon>
        <taxon>Fungi</taxon>
        <taxon>Dikarya</taxon>
        <taxon>Ascomycota</taxon>
        <taxon>Pezizomycotina</taxon>
        <taxon>Dothideomycetes</taxon>
        <taxon>Dothideomycetes incertae sedis</taxon>
        <taxon>Botryosphaeriales</taxon>
        <taxon>Botryosphaeriaceae</taxon>
        <taxon>Diplodia</taxon>
    </lineage>
</organism>
<feature type="compositionally biased region" description="Polar residues" evidence="2">
    <location>
        <begin position="102"/>
        <end position="111"/>
    </location>
</feature>
<protein>
    <submittedName>
        <fullName evidence="3">Uncharacterized protein</fullName>
    </submittedName>
</protein>
<feature type="region of interest" description="Disordered" evidence="2">
    <location>
        <begin position="1"/>
        <end position="35"/>
    </location>
</feature>
<accession>A0ABR3CK73</accession>
<feature type="coiled-coil region" evidence="1">
    <location>
        <begin position="417"/>
        <end position="451"/>
    </location>
</feature>
<feature type="region of interest" description="Disordered" evidence="2">
    <location>
        <begin position="54"/>
        <end position="121"/>
    </location>
</feature>
<dbReference type="PANTHER" id="PTHR39600:SF1">
    <property type="entry name" value="PEPTIDASE INHIBITOR I78 FAMILY PROTEIN"/>
    <property type="match status" value="1"/>
</dbReference>
<dbReference type="Gene3D" id="3.30.10.10">
    <property type="entry name" value="Trypsin Inhibitor V, subunit A"/>
    <property type="match status" value="1"/>
</dbReference>
<sequence>MSHTNPANAKGVELTDQLEPRRTGNGLPALPSNNLGLGGAGLYYLSFGDLLHKERLQEQEEEEDKEEKPVAEPAASTVGDTPKESGESADQPIDASTESDRTSTAASSAPEMTSEPEDDAASAVLARDISLAATEDHALYAEEWEELYRPSPATIGYEDDDENMSMTWDEEELERRRQQHQHETLTQAVDDNRKAVSELNGVLETHNDMLAKLLGFEHKARGRVESVEEKIEQQRQVLCDHLLSDHGVGHLRQQVKKTREDIELLEISCYVEKTKNADRTRLLEEQTFSAVTSVDKLDGRVEEVQEEMRDLLHGAWDAHDTKLNEQAKIVDQLHSTIKQETKETNARWKAQFDDQQIMKNRLDWLDTIYKKLLSLQAASDRRIRDMDQTSRIARLEEKHGAKTVQQASRTEALEGIVQALCGKLEQATGRIEQLERENDELKKVAVDVTGNKVKAMEKVVDACWSRVTKLEWRLASSTNEKMEKMEKMERRIRQLERDQYYEAYVDLSNTTDNLPPERTTNQPNMPLVVPGINSTGDKTEEWTNHLLGKKIGDASDNMTFAKKDLPESHRVLKEGDAMTLDHNPDRLNIHVADDGTVRKVTHG</sequence>
<dbReference type="Pfam" id="PF11720">
    <property type="entry name" value="Inhibitor_I78"/>
    <property type="match status" value="1"/>
</dbReference>
<dbReference type="PANTHER" id="PTHR39600">
    <property type="entry name" value="PEPTIDASE INHIBITOR I78 FAMILY PROTEIN"/>
    <property type="match status" value="1"/>
</dbReference>
<dbReference type="Proteomes" id="UP001430584">
    <property type="component" value="Unassembled WGS sequence"/>
</dbReference>
<dbReference type="RefSeq" id="XP_066634054.1">
    <property type="nucleotide sequence ID" value="XM_066776173.1"/>
</dbReference>
<keyword evidence="4" id="KW-1185">Reference proteome</keyword>
<dbReference type="EMBL" id="JAJVCZ030000004">
    <property type="protein sequence ID" value="KAL0261025.1"/>
    <property type="molecule type" value="Genomic_DNA"/>
</dbReference>
<evidence type="ECO:0000313" key="3">
    <source>
        <dbReference type="EMBL" id="KAL0261025.1"/>
    </source>
</evidence>
<evidence type="ECO:0000256" key="1">
    <source>
        <dbReference type="SAM" id="Coils"/>
    </source>
</evidence>
<gene>
    <name evidence="3" type="ORF">SLS55_004717</name>
</gene>
<evidence type="ECO:0000256" key="2">
    <source>
        <dbReference type="SAM" id="MobiDB-lite"/>
    </source>
</evidence>